<dbReference type="GO" id="GO:0006083">
    <property type="term" value="P:acetate metabolic process"/>
    <property type="evidence" value="ECO:0007669"/>
    <property type="project" value="TreeGrafter"/>
</dbReference>
<comment type="caution">
    <text evidence="8">The sequence shown here is derived from an EMBL/GenBank/DDBJ whole genome shotgun (WGS) entry which is preliminary data.</text>
</comment>
<dbReference type="GeneID" id="29934394"/>
<dbReference type="PIRSF" id="PIRSF000722">
    <property type="entry name" value="Acetate_prop_kin"/>
    <property type="match status" value="1"/>
</dbReference>
<comment type="function">
    <text evidence="6">Catalyzes the formation of acetyl phosphate from acetate and ATP. Can also catalyze the reverse reaction.</text>
</comment>
<dbReference type="Gene3D" id="3.30.420.40">
    <property type="match status" value="2"/>
</dbReference>
<feature type="binding site" evidence="6">
    <location>
        <position position="380"/>
    </location>
    <ligand>
        <name>Mg(2+)</name>
        <dbReference type="ChEBI" id="CHEBI:18420"/>
    </ligand>
</feature>
<comment type="subunit">
    <text evidence="6">Homodimer.</text>
</comment>
<keyword evidence="6" id="KW-0479">Metal-binding</keyword>
<feature type="active site" description="Proton donor/acceptor" evidence="6">
    <location>
        <position position="145"/>
    </location>
</feature>
<comment type="pathway">
    <text evidence="6">Metabolic intermediate biosynthesis; acetyl-CoA biosynthesis; acetyl-CoA from acetate: step 1/2.</text>
</comment>
<dbReference type="PROSITE" id="PS01076">
    <property type="entry name" value="ACETATE_KINASE_2"/>
    <property type="match status" value="1"/>
</dbReference>
<comment type="subcellular location">
    <subcellularLocation>
        <location evidence="6">Cytoplasm</location>
    </subcellularLocation>
</comment>
<dbReference type="EMBL" id="BJUI01000021">
    <property type="protein sequence ID" value="GEK42412.1"/>
    <property type="molecule type" value="Genomic_DNA"/>
</dbReference>
<feature type="binding site" evidence="6">
    <location>
        <begin position="280"/>
        <end position="282"/>
    </location>
    <ligand>
        <name>ATP</name>
        <dbReference type="ChEBI" id="CHEBI:30616"/>
    </ligand>
</feature>
<feature type="binding site" evidence="6">
    <location>
        <position position="15"/>
    </location>
    <ligand>
        <name>ATP</name>
        <dbReference type="ChEBI" id="CHEBI:30616"/>
    </ligand>
</feature>
<evidence type="ECO:0000256" key="2">
    <source>
        <dbReference type="ARBA" id="ARBA00022679"/>
    </source>
</evidence>
<feature type="binding site" evidence="6">
    <location>
        <begin position="205"/>
        <end position="209"/>
    </location>
    <ligand>
        <name>ATP</name>
        <dbReference type="ChEBI" id="CHEBI:30616"/>
    </ligand>
</feature>
<reference evidence="8 9" key="1">
    <citation type="submission" date="2019-07" db="EMBL/GenBank/DDBJ databases">
        <title>Whole genome shotgun sequence of Lactobacillus aviarius subsp. aviarius NBRC 102162.</title>
        <authorList>
            <person name="Hosoyama A."/>
            <person name="Uohara A."/>
            <person name="Ohji S."/>
            <person name="Ichikawa N."/>
        </authorList>
    </citation>
    <scope>NUCLEOTIDE SEQUENCE [LARGE SCALE GENOMIC DNA]</scope>
    <source>
        <strain evidence="8 9">NBRC 102162</strain>
    </source>
</reference>
<feature type="binding site" evidence="6">
    <location>
        <position position="88"/>
    </location>
    <ligand>
        <name>substrate</name>
    </ligand>
</feature>
<dbReference type="GO" id="GO:0000287">
    <property type="term" value="F:magnesium ion binding"/>
    <property type="evidence" value="ECO:0007669"/>
    <property type="project" value="UniProtKB-UniRule"/>
</dbReference>
<keyword evidence="2 6" id="KW-0808">Transferase</keyword>
<comment type="cofactor">
    <cofactor evidence="6">
        <name>Mg(2+)</name>
        <dbReference type="ChEBI" id="CHEBI:18420"/>
    </cofactor>
    <cofactor evidence="6">
        <name>Mn(2+)</name>
        <dbReference type="ChEBI" id="CHEBI:29035"/>
    </cofactor>
    <text evidence="6">Mg(2+). Can also accept Mn(2+).</text>
</comment>
<evidence type="ECO:0000256" key="5">
    <source>
        <dbReference type="ARBA" id="ARBA00022840"/>
    </source>
</evidence>
<dbReference type="GO" id="GO:0005524">
    <property type="term" value="F:ATP binding"/>
    <property type="evidence" value="ECO:0007669"/>
    <property type="project" value="UniProtKB-KW"/>
</dbReference>
<feature type="binding site" evidence="6">
    <location>
        <begin position="328"/>
        <end position="332"/>
    </location>
    <ligand>
        <name>ATP</name>
        <dbReference type="ChEBI" id="CHEBI:30616"/>
    </ligand>
</feature>
<dbReference type="InterPro" id="IPR043129">
    <property type="entry name" value="ATPase_NBD"/>
</dbReference>
<dbReference type="PANTHER" id="PTHR21060">
    <property type="entry name" value="ACETATE KINASE"/>
    <property type="match status" value="1"/>
</dbReference>
<dbReference type="Proteomes" id="UP000321722">
    <property type="component" value="Unassembled WGS sequence"/>
</dbReference>
<dbReference type="Pfam" id="PF00871">
    <property type="entry name" value="Acetate_kinase"/>
    <property type="match status" value="1"/>
</dbReference>
<keyword evidence="9" id="KW-1185">Reference proteome</keyword>
<protein>
    <recommendedName>
        <fullName evidence="6">Acetate kinase</fullName>
        <ecNumber evidence="6">2.7.2.1</ecNumber>
    </recommendedName>
    <alternativeName>
        <fullName evidence="6">Acetokinase</fullName>
    </alternativeName>
</protein>
<comment type="catalytic activity">
    <reaction evidence="6">
        <text>acetate + ATP = acetyl phosphate + ADP</text>
        <dbReference type="Rhea" id="RHEA:11352"/>
        <dbReference type="ChEBI" id="CHEBI:22191"/>
        <dbReference type="ChEBI" id="CHEBI:30089"/>
        <dbReference type="ChEBI" id="CHEBI:30616"/>
        <dbReference type="ChEBI" id="CHEBI:456216"/>
        <dbReference type="EC" id="2.7.2.1"/>
    </reaction>
</comment>
<dbReference type="EC" id="2.7.2.1" evidence="6"/>
<name>A0A510WT56_9LACO</name>
<keyword evidence="6" id="KW-0460">Magnesium</keyword>
<keyword evidence="5 6" id="KW-0067">ATP-binding</keyword>
<organism evidence="8 9">
    <name type="scientific">Ligilactobacillus aviarius</name>
    <dbReference type="NCBI Taxonomy" id="1606"/>
    <lineage>
        <taxon>Bacteria</taxon>
        <taxon>Bacillati</taxon>
        <taxon>Bacillota</taxon>
        <taxon>Bacilli</taxon>
        <taxon>Lactobacillales</taxon>
        <taxon>Lactobacillaceae</taxon>
        <taxon>Ligilactobacillus</taxon>
    </lineage>
</organism>
<dbReference type="InterPro" id="IPR000890">
    <property type="entry name" value="Aliphatic_acid_kin_short-chain"/>
</dbReference>
<evidence type="ECO:0000256" key="6">
    <source>
        <dbReference type="HAMAP-Rule" id="MF_00020"/>
    </source>
</evidence>
<evidence type="ECO:0000256" key="4">
    <source>
        <dbReference type="ARBA" id="ARBA00022777"/>
    </source>
</evidence>
<dbReference type="GO" id="GO:0005737">
    <property type="term" value="C:cytoplasm"/>
    <property type="evidence" value="ECO:0007669"/>
    <property type="project" value="UniProtKB-SubCell"/>
</dbReference>
<sequence>MDKVLLLNAGSSSVKWKVFEIESEKVAGEGEVERINTPQALVTTKFNGEKKQSQEPNLEYEDAVRMILNKIEEFKIASLNEIQIVGHRVVAGGQKFKKATLITPEVLQAIKDLKDFAPLHNPHEARYVELMQKILPNVDQYAVFDSIFFTDMPESNAIYSLPYELTQKYQIQRYGEHGISHSYLAERTAELLNRPLNELKIITLHLGSGASVAAIKDGKAFDSSMGFTPLTGLTMGTRAGDVDPAIVPFLMEKEDMTAEEVMTLLNDQSGLLGISESSSDMRDIEAAWKKGDHQASLAREIFINRVVKYVGAYFAELGGIDALVLAGGIGEHQVDLRLALLKQLRVLGIEVDEKLNQANQEGIISPKDAQIKTMLIPTNEELQMVRQIKKEI</sequence>
<dbReference type="PROSITE" id="PS01075">
    <property type="entry name" value="ACETATE_KINASE_1"/>
    <property type="match status" value="1"/>
</dbReference>
<dbReference type="HAMAP" id="MF_00020">
    <property type="entry name" value="Acetate_kinase"/>
    <property type="match status" value="1"/>
</dbReference>
<dbReference type="GO" id="GO:0006085">
    <property type="term" value="P:acetyl-CoA biosynthetic process"/>
    <property type="evidence" value="ECO:0007669"/>
    <property type="project" value="UniProtKB-UniRule"/>
</dbReference>
<feature type="site" description="Transition state stabilizer" evidence="6">
    <location>
        <position position="177"/>
    </location>
</feature>
<accession>A0A510WT56</accession>
<feature type="binding site" evidence="6">
    <location>
        <position position="8"/>
    </location>
    <ligand>
        <name>Mg(2+)</name>
        <dbReference type="ChEBI" id="CHEBI:18420"/>
    </ligand>
</feature>
<evidence type="ECO:0000256" key="7">
    <source>
        <dbReference type="RuleBase" id="RU003835"/>
    </source>
</evidence>
<dbReference type="PRINTS" id="PR00471">
    <property type="entry name" value="ACETATEKNASE"/>
</dbReference>
<dbReference type="InterPro" id="IPR004372">
    <property type="entry name" value="Ac/propionate_kinase"/>
</dbReference>
<evidence type="ECO:0000256" key="1">
    <source>
        <dbReference type="ARBA" id="ARBA00008748"/>
    </source>
</evidence>
<dbReference type="CDD" id="cd24010">
    <property type="entry name" value="ASKHA_NBD_AcK_PK"/>
    <property type="match status" value="1"/>
</dbReference>
<evidence type="ECO:0000313" key="8">
    <source>
        <dbReference type="EMBL" id="GEK42412.1"/>
    </source>
</evidence>
<keyword evidence="3 6" id="KW-0547">Nucleotide-binding</keyword>
<dbReference type="RefSeq" id="WP_057826587.1">
    <property type="nucleotide sequence ID" value="NZ_BAAACL010000009.1"/>
</dbReference>
<dbReference type="AlphaFoldDB" id="A0A510WT56"/>
<dbReference type="InterPro" id="IPR023865">
    <property type="entry name" value="Aliphatic_acid_kinase_CS"/>
</dbReference>
<comment type="similarity">
    <text evidence="1 6 7">Belongs to the acetokinase family.</text>
</comment>
<proteinExistence type="inferred from homology"/>
<feature type="site" description="Transition state stabilizer" evidence="6">
    <location>
        <position position="238"/>
    </location>
</feature>
<dbReference type="UniPathway" id="UPA00340">
    <property type="reaction ID" value="UER00458"/>
</dbReference>
<evidence type="ECO:0000256" key="3">
    <source>
        <dbReference type="ARBA" id="ARBA00022741"/>
    </source>
</evidence>
<keyword evidence="4 6" id="KW-0418">Kinase</keyword>
<keyword evidence="6" id="KW-0963">Cytoplasm</keyword>
<dbReference type="NCBIfam" id="TIGR00016">
    <property type="entry name" value="ackA"/>
    <property type="match status" value="1"/>
</dbReference>
<evidence type="ECO:0000313" key="9">
    <source>
        <dbReference type="Proteomes" id="UP000321722"/>
    </source>
</evidence>
<gene>
    <name evidence="8" type="primary">ack1</name>
    <name evidence="6" type="synonym">ackA</name>
    <name evidence="8" type="ORF">LAV01_12440</name>
</gene>
<dbReference type="SUPFAM" id="SSF53067">
    <property type="entry name" value="Actin-like ATPase domain"/>
    <property type="match status" value="2"/>
</dbReference>
<dbReference type="GO" id="GO:0008776">
    <property type="term" value="F:acetate kinase activity"/>
    <property type="evidence" value="ECO:0007669"/>
    <property type="project" value="UniProtKB-UniRule"/>
</dbReference>
<dbReference type="PANTHER" id="PTHR21060:SF15">
    <property type="entry name" value="ACETATE KINASE-RELATED"/>
    <property type="match status" value="1"/>
</dbReference>